<dbReference type="InterPro" id="IPR036280">
    <property type="entry name" value="Multihaem_cyt_sf"/>
</dbReference>
<dbReference type="EMBL" id="WNCL01000006">
    <property type="protein sequence ID" value="MTU42613.1"/>
    <property type="molecule type" value="Genomic_DNA"/>
</dbReference>
<comment type="caution">
    <text evidence="9">The sequence shown here is derived from an EMBL/GenBank/DDBJ whole genome shotgun (WGS) entry which is preliminary data.</text>
</comment>
<evidence type="ECO:0000256" key="1">
    <source>
        <dbReference type="ARBA" id="ARBA00001926"/>
    </source>
</evidence>
<evidence type="ECO:0000256" key="4">
    <source>
        <dbReference type="ARBA" id="ARBA00022617"/>
    </source>
</evidence>
<evidence type="ECO:0000256" key="2">
    <source>
        <dbReference type="ARBA" id="ARBA00004196"/>
    </source>
</evidence>
<reference evidence="9 10" key="1">
    <citation type="journal article" date="2019" name="Nat. Med.">
        <title>A library of human gut bacterial isolates paired with longitudinal multiomics data enables mechanistic microbiome research.</title>
        <authorList>
            <person name="Poyet M."/>
            <person name="Groussin M."/>
            <person name="Gibbons S.M."/>
            <person name="Avila-Pacheco J."/>
            <person name="Jiang X."/>
            <person name="Kearney S.M."/>
            <person name="Perrotta A.R."/>
            <person name="Berdy B."/>
            <person name="Zhao S."/>
            <person name="Lieberman T.D."/>
            <person name="Swanson P.K."/>
            <person name="Smith M."/>
            <person name="Roesemann S."/>
            <person name="Alexander J.E."/>
            <person name="Rich S.A."/>
            <person name="Livny J."/>
            <person name="Vlamakis H."/>
            <person name="Clish C."/>
            <person name="Bullock K."/>
            <person name="Deik A."/>
            <person name="Scott J."/>
            <person name="Pierce K.A."/>
            <person name="Xavier R.J."/>
            <person name="Alm E.J."/>
        </authorList>
    </citation>
    <scope>NUCLEOTIDE SEQUENCE [LARGE SCALE GENOMIC DNA]</scope>
    <source>
        <strain evidence="9 10">BIOML-A2</strain>
    </source>
</reference>
<evidence type="ECO:0000256" key="7">
    <source>
        <dbReference type="ARBA" id="ARBA00023004"/>
    </source>
</evidence>
<comment type="subcellular location">
    <subcellularLocation>
        <location evidence="2">Cell envelope</location>
    </subcellularLocation>
</comment>
<keyword evidence="5" id="KW-0479">Metal-binding</keyword>
<evidence type="ECO:0000259" key="8">
    <source>
        <dbReference type="Pfam" id="PF14537"/>
    </source>
</evidence>
<comment type="cofactor">
    <cofactor evidence="1">
        <name>heme c</name>
        <dbReference type="ChEBI" id="CHEBI:61717"/>
    </cofactor>
</comment>
<evidence type="ECO:0000256" key="5">
    <source>
        <dbReference type="ARBA" id="ARBA00022723"/>
    </source>
</evidence>
<proteinExistence type="predicted"/>
<dbReference type="Pfam" id="PF14537">
    <property type="entry name" value="Cytochrom_c3_2"/>
    <property type="match status" value="1"/>
</dbReference>
<sequence length="108" mass="12011">MKHLLVLVLSALTASVVFAQPYTADRHLARKVPCQACHVTGDTSVPVRKQNCLACHQSYEVVAQKTKDLKPNPHFNHYGERDCSTCHSGHKPSVTSCNQCHKFDLKTP</sequence>
<keyword evidence="3" id="KW-0813">Transport</keyword>
<dbReference type="Proteomes" id="UP000462362">
    <property type="component" value="Unassembled WGS sequence"/>
</dbReference>
<keyword evidence="6" id="KW-0249">Electron transport</keyword>
<accession>A0A6I3RZB2</accession>
<dbReference type="GO" id="GO:0046872">
    <property type="term" value="F:metal ion binding"/>
    <property type="evidence" value="ECO:0007669"/>
    <property type="project" value="UniProtKB-KW"/>
</dbReference>
<protein>
    <submittedName>
        <fullName evidence="9">Cytochrome c3</fullName>
    </submittedName>
</protein>
<name>A0A6I3RZB2_9BURK</name>
<dbReference type="Gene3D" id="1.10.1130.10">
    <property type="entry name" value="Flavocytochrome C3, Chain A"/>
    <property type="match status" value="1"/>
</dbReference>
<dbReference type="AlphaFoldDB" id="A0A6I3RZB2"/>
<keyword evidence="4" id="KW-0349">Heme</keyword>
<evidence type="ECO:0000256" key="3">
    <source>
        <dbReference type="ARBA" id="ARBA00022448"/>
    </source>
</evidence>
<dbReference type="GeneID" id="43349208"/>
<keyword evidence="7" id="KW-0408">Iron</keyword>
<feature type="domain" description="Tetrahaem cytochrome" evidence="8">
    <location>
        <begin position="27"/>
        <end position="102"/>
    </location>
</feature>
<dbReference type="GO" id="GO:0030313">
    <property type="term" value="C:cell envelope"/>
    <property type="evidence" value="ECO:0007669"/>
    <property type="project" value="UniProtKB-SubCell"/>
</dbReference>
<dbReference type="InterPro" id="IPR012286">
    <property type="entry name" value="Tetrahaem_cytochrome"/>
</dbReference>
<dbReference type="SUPFAM" id="SSF48695">
    <property type="entry name" value="Multiheme cytochromes"/>
    <property type="match status" value="1"/>
</dbReference>
<evidence type="ECO:0000313" key="10">
    <source>
        <dbReference type="Proteomes" id="UP000462362"/>
    </source>
</evidence>
<evidence type="ECO:0000313" key="9">
    <source>
        <dbReference type="EMBL" id="MTU42613.1"/>
    </source>
</evidence>
<organism evidence="9 10">
    <name type="scientific">Parasutterella excrementihominis</name>
    <dbReference type="NCBI Taxonomy" id="487175"/>
    <lineage>
        <taxon>Bacteria</taxon>
        <taxon>Pseudomonadati</taxon>
        <taxon>Pseudomonadota</taxon>
        <taxon>Betaproteobacteria</taxon>
        <taxon>Burkholderiales</taxon>
        <taxon>Sutterellaceae</taxon>
        <taxon>Parasutterella</taxon>
    </lineage>
</organism>
<evidence type="ECO:0000256" key="6">
    <source>
        <dbReference type="ARBA" id="ARBA00022982"/>
    </source>
</evidence>
<dbReference type="RefSeq" id="WP_008864541.1">
    <property type="nucleotide sequence ID" value="NZ_CAKVUT010000002.1"/>
</dbReference>
<gene>
    <name evidence="9" type="ORF">GMD42_03045</name>
</gene>